<organism evidence="2 3">
    <name type="scientific">Isosphaera pallida (strain ATCC 43644 / DSM 9630 / IS1B)</name>
    <dbReference type="NCBI Taxonomy" id="575540"/>
    <lineage>
        <taxon>Bacteria</taxon>
        <taxon>Pseudomonadati</taxon>
        <taxon>Planctomycetota</taxon>
        <taxon>Planctomycetia</taxon>
        <taxon>Isosphaerales</taxon>
        <taxon>Isosphaeraceae</taxon>
        <taxon>Isosphaera</taxon>
    </lineage>
</organism>
<dbReference type="HOGENOM" id="CLU_055391_0_0_0"/>
<dbReference type="AlphaFoldDB" id="E8QXQ5"/>
<dbReference type="STRING" id="575540.Isop_3535"/>
<evidence type="ECO:0000313" key="2">
    <source>
        <dbReference type="EMBL" id="ADV64092.1"/>
    </source>
</evidence>
<dbReference type="SMART" id="SM00327">
    <property type="entry name" value="VWA"/>
    <property type="match status" value="1"/>
</dbReference>
<dbReference type="Gene3D" id="3.40.50.410">
    <property type="entry name" value="von Willebrand factor, type A domain"/>
    <property type="match status" value="1"/>
</dbReference>
<evidence type="ECO:0000313" key="3">
    <source>
        <dbReference type="Proteomes" id="UP000008631"/>
    </source>
</evidence>
<protein>
    <submittedName>
        <fullName evidence="2">von Willebrand factor type A</fullName>
    </submittedName>
</protein>
<dbReference type="Pfam" id="PF13519">
    <property type="entry name" value="VWA_2"/>
    <property type="match status" value="1"/>
</dbReference>
<dbReference type="PROSITE" id="PS50234">
    <property type="entry name" value="VWFA"/>
    <property type="match status" value="1"/>
</dbReference>
<dbReference type="eggNOG" id="COG4867">
    <property type="taxonomic scope" value="Bacteria"/>
</dbReference>
<keyword evidence="3" id="KW-1185">Reference proteome</keyword>
<reference key="1">
    <citation type="submission" date="2010-11" db="EMBL/GenBank/DDBJ databases">
        <title>The complete sequence of chromosome of Isophaera pallida ATCC 43644.</title>
        <authorList>
            <consortium name="US DOE Joint Genome Institute (JGI-PGF)"/>
            <person name="Lucas S."/>
            <person name="Copeland A."/>
            <person name="Lapidus A."/>
            <person name="Bruce D."/>
            <person name="Goodwin L."/>
            <person name="Pitluck S."/>
            <person name="Kyrpides N."/>
            <person name="Mavromatis K."/>
            <person name="Pagani I."/>
            <person name="Ivanova N."/>
            <person name="Saunders E."/>
            <person name="Brettin T."/>
            <person name="Detter J.C."/>
            <person name="Han C."/>
            <person name="Tapia R."/>
            <person name="Land M."/>
            <person name="Hauser L."/>
            <person name="Markowitz V."/>
            <person name="Cheng J.-F."/>
            <person name="Hugenholtz P."/>
            <person name="Woyke T."/>
            <person name="Wu D."/>
            <person name="Eisen J.A."/>
        </authorList>
    </citation>
    <scope>NUCLEOTIDE SEQUENCE</scope>
    <source>
        <strain>ATCC 43644</strain>
    </source>
</reference>
<dbReference type="CDD" id="cd00198">
    <property type="entry name" value="vWFA"/>
    <property type="match status" value="1"/>
</dbReference>
<evidence type="ECO:0000259" key="1">
    <source>
        <dbReference type="PROSITE" id="PS50234"/>
    </source>
</evidence>
<dbReference type="InterPro" id="IPR036465">
    <property type="entry name" value="vWFA_dom_sf"/>
</dbReference>
<reference evidence="2 3" key="2">
    <citation type="journal article" date="2011" name="Stand. Genomic Sci.">
        <title>Complete genome sequence of Isosphaera pallida type strain (IS1B).</title>
        <authorList>
            <consortium name="US DOE Joint Genome Institute (JGI-PGF)"/>
            <person name="Goker M."/>
            <person name="Cleland D."/>
            <person name="Saunders E."/>
            <person name="Lapidus A."/>
            <person name="Nolan M."/>
            <person name="Lucas S."/>
            <person name="Hammon N."/>
            <person name="Deshpande S."/>
            <person name="Cheng J.F."/>
            <person name="Tapia R."/>
            <person name="Han C."/>
            <person name="Goodwin L."/>
            <person name="Pitluck S."/>
            <person name="Liolios K."/>
            <person name="Pagani I."/>
            <person name="Ivanova N."/>
            <person name="Mavromatis K."/>
            <person name="Pati A."/>
            <person name="Chen A."/>
            <person name="Palaniappan K."/>
            <person name="Land M."/>
            <person name="Hauser L."/>
            <person name="Chang Y.J."/>
            <person name="Jeffries C.D."/>
            <person name="Detter J.C."/>
            <person name="Beck B."/>
            <person name="Woyke T."/>
            <person name="Bristow J."/>
            <person name="Eisen J.A."/>
            <person name="Markowitz V."/>
            <person name="Hugenholtz P."/>
            <person name="Kyrpides N.C."/>
            <person name="Klenk H.P."/>
        </authorList>
    </citation>
    <scope>NUCLEOTIDE SEQUENCE [LARGE SCALE GENOMIC DNA]</scope>
    <source>
        <strain evidence="3">ATCC 43644 / DSM 9630 / IS1B</strain>
    </source>
</reference>
<feature type="domain" description="VWFA" evidence="1">
    <location>
        <begin position="168"/>
        <end position="371"/>
    </location>
</feature>
<sequence length="382" mass="42668">MALHEYSRWDGRQSFSPQSADRLFDQIAQQMLQFGDQVLRRLEDLEDDPDAADLLRKIQEQGLMERDKEGHWVVTPQGLKRVRHHALLNLFQTLKANAAGGNHETRLKGGCESPHEDIRPYVYGDSLAHLNLHETLRNAMARRPSGPPIRLERDDLMIHETERQVRCATVVLIDQSGSMGRYGKYAQTKRIALALAGLVQARFPQDSLEFVGFSSFAHRLSEIDLLNSAPKRVSIFDPRVHLRINLDAPPAFVPQHFTNIHAGLKLARSILARQTAATKQIIVITDGEPTAHVEGRDVLLIYPPCERTADATLAEARQCARAGIAVSSFALIEDSFYVGLVNFVEQLAKVTRGVAISCDASDIGKLVYQSFVGGRQTRRVIP</sequence>
<dbReference type="InParanoid" id="E8QXQ5"/>
<gene>
    <name evidence="2" type="ordered locus">Isop_3535</name>
</gene>
<dbReference type="EMBL" id="CP002353">
    <property type="protein sequence ID" value="ADV64092.1"/>
    <property type="molecule type" value="Genomic_DNA"/>
</dbReference>
<proteinExistence type="predicted"/>
<name>E8QXQ5_ISOPI</name>
<accession>E8QXQ5</accession>
<dbReference type="InterPro" id="IPR002035">
    <property type="entry name" value="VWF_A"/>
</dbReference>
<dbReference type="RefSeq" id="WP_013566380.1">
    <property type="nucleotide sequence ID" value="NC_014962.1"/>
</dbReference>
<dbReference type="Proteomes" id="UP000008631">
    <property type="component" value="Chromosome"/>
</dbReference>
<dbReference type="SUPFAM" id="SSF53300">
    <property type="entry name" value="vWA-like"/>
    <property type="match status" value="1"/>
</dbReference>
<dbReference type="OrthoDB" id="9766126at2"/>
<dbReference type="KEGG" id="ipa:Isop_3535"/>